<reference evidence="1 2" key="3">
    <citation type="journal article" date="2013" name="Rice">
        <title>Improvement of the Oryza sativa Nipponbare reference genome using next generation sequence and optical map data.</title>
        <authorList>
            <person name="Kawahara Y."/>
            <person name="de la Bastide M."/>
            <person name="Hamilton J.P."/>
            <person name="Kanamori H."/>
            <person name="McCombie W.R."/>
            <person name="Ouyang S."/>
            <person name="Schwartz D.C."/>
            <person name="Tanaka T."/>
            <person name="Wu J."/>
            <person name="Zhou S."/>
            <person name="Childs K.L."/>
            <person name="Davidson R.M."/>
            <person name="Lin H."/>
            <person name="Quesada-Ocampo L."/>
            <person name="Vaillancourt B."/>
            <person name="Sakai H."/>
            <person name="Lee S.S."/>
            <person name="Kim J."/>
            <person name="Numa H."/>
            <person name="Itoh T."/>
            <person name="Buell C.R."/>
            <person name="Matsumoto T."/>
        </authorList>
    </citation>
    <scope>NUCLEOTIDE SEQUENCE [LARGE SCALE GENOMIC DNA]</scope>
    <source>
        <strain evidence="2">cv. Nipponbare</strain>
    </source>
</reference>
<organism evidence="1 2">
    <name type="scientific">Oryza sativa subsp. japonica</name>
    <name type="common">Rice</name>
    <dbReference type="NCBI Taxonomy" id="39947"/>
    <lineage>
        <taxon>Eukaryota</taxon>
        <taxon>Viridiplantae</taxon>
        <taxon>Streptophyta</taxon>
        <taxon>Embryophyta</taxon>
        <taxon>Tracheophyta</taxon>
        <taxon>Spermatophyta</taxon>
        <taxon>Magnoliopsida</taxon>
        <taxon>Liliopsida</taxon>
        <taxon>Poales</taxon>
        <taxon>Poaceae</taxon>
        <taxon>BOP clade</taxon>
        <taxon>Oryzoideae</taxon>
        <taxon>Oryzeae</taxon>
        <taxon>Oryzinae</taxon>
        <taxon>Oryza</taxon>
        <taxon>Oryza sativa</taxon>
    </lineage>
</organism>
<name>A0A0P0XNL3_ORYSJ</name>
<evidence type="ECO:0000313" key="1">
    <source>
        <dbReference type="EMBL" id="BAT08749.1"/>
    </source>
</evidence>
<dbReference type="Gramene" id="Os09t0491780-00">
    <property type="protein sequence ID" value="Os09t0491780-00"/>
    <property type="gene ID" value="Os09g0491780"/>
</dbReference>
<evidence type="ECO:0000313" key="2">
    <source>
        <dbReference type="Proteomes" id="UP000059680"/>
    </source>
</evidence>
<dbReference type="Proteomes" id="UP000059680">
    <property type="component" value="Chromosome 9"/>
</dbReference>
<keyword evidence="2" id="KW-1185">Reference proteome</keyword>
<sequence>MSFADTPASFRQFTQGMRVLSMRDCTRDSNFDLVKVILKCFAPVASAVIKGRLISVCMVEESSTLAFSAASLSLCKANLSLLRSMLSDFLNSLTR</sequence>
<dbReference type="InParanoid" id="A0A0P0XNL3"/>
<dbReference type="PaxDb" id="39947-A0A0P0XNL3"/>
<accession>A0A0P0XNL3</accession>
<gene>
    <name evidence="1" type="ordered locus">Os09g0491780</name>
    <name evidence="1" type="ORF">OSNPB_090491780</name>
</gene>
<dbReference type="AlphaFoldDB" id="A0A0P0XNL3"/>
<reference evidence="1 2" key="2">
    <citation type="journal article" date="2013" name="Plant Cell Physiol.">
        <title>Rice Annotation Project Database (RAP-DB): an integrative and interactive database for rice genomics.</title>
        <authorList>
            <person name="Sakai H."/>
            <person name="Lee S.S."/>
            <person name="Tanaka T."/>
            <person name="Numa H."/>
            <person name="Kim J."/>
            <person name="Kawahara Y."/>
            <person name="Wakimoto H."/>
            <person name="Yang C.C."/>
            <person name="Iwamoto M."/>
            <person name="Abe T."/>
            <person name="Yamada Y."/>
            <person name="Muto A."/>
            <person name="Inokuchi H."/>
            <person name="Ikemura T."/>
            <person name="Matsumoto T."/>
            <person name="Sasaki T."/>
            <person name="Itoh T."/>
        </authorList>
    </citation>
    <scope>NUCLEOTIDE SEQUENCE [LARGE SCALE GENOMIC DNA]</scope>
    <source>
        <strain evidence="2">cv. Nipponbare</strain>
    </source>
</reference>
<reference evidence="2" key="1">
    <citation type="journal article" date="2005" name="Nature">
        <title>The map-based sequence of the rice genome.</title>
        <authorList>
            <consortium name="International rice genome sequencing project (IRGSP)"/>
            <person name="Matsumoto T."/>
            <person name="Wu J."/>
            <person name="Kanamori H."/>
            <person name="Katayose Y."/>
            <person name="Fujisawa M."/>
            <person name="Namiki N."/>
            <person name="Mizuno H."/>
            <person name="Yamamoto K."/>
            <person name="Antonio B.A."/>
            <person name="Baba T."/>
            <person name="Sakata K."/>
            <person name="Nagamura Y."/>
            <person name="Aoki H."/>
            <person name="Arikawa K."/>
            <person name="Arita K."/>
            <person name="Bito T."/>
            <person name="Chiden Y."/>
            <person name="Fujitsuka N."/>
            <person name="Fukunaka R."/>
            <person name="Hamada M."/>
            <person name="Harada C."/>
            <person name="Hayashi A."/>
            <person name="Hijishita S."/>
            <person name="Honda M."/>
            <person name="Hosokawa S."/>
            <person name="Ichikawa Y."/>
            <person name="Idonuma A."/>
            <person name="Iijima M."/>
            <person name="Ikeda M."/>
            <person name="Ikeno M."/>
            <person name="Ito K."/>
            <person name="Ito S."/>
            <person name="Ito T."/>
            <person name="Ito Y."/>
            <person name="Ito Y."/>
            <person name="Iwabuchi A."/>
            <person name="Kamiya K."/>
            <person name="Karasawa W."/>
            <person name="Kurita K."/>
            <person name="Katagiri S."/>
            <person name="Kikuta A."/>
            <person name="Kobayashi H."/>
            <person name="Kobayashi N."/>
            <person name="Machita K."/>
            <person name="Maehara T."/>
            <person name="Masukawa M."/>
            <person name="Mizubayashi T."/>
            <person name="Mukai Y."/>
            <person name="Nagasaki H."/>
            <person name="Nagata Y."/>
            <person name="Naito S."/>
            <person name="Nakashima M."/>
            <person name="Nakama Y."/>
            <person name="Nakamichi Y."/>
            <person name="Nakamura M."/>
            <person name="Meguro A."/>
            <person name="Negishi M."/>
            <person name="Ohta I."/>
            <person name="Ohta T."/>
            <person name="Okamoto M."/>
            <person name="Ono N."/>
            <person name="Saji S."/>
            <person name="Sakaguchi M."/>
            <person name="Sakai K."/>
            <person name="Shibata M."/>
            <person name="Shimokawa T."/>
            <person name="Song J."/>
            <person name="Takazaki Y."/>
            <person name="Terasawa K."/>
            <person name="Tsugane M."/>
            <person name="Tsuji K."/>
            <person name="Ueda S."/>
            <person name="Waki K."/>
            <person name="Yamagata H."/>
            <person name="Yamamoto M."/>
            <person name="Yamamoto S."/>
            <person name="Yamane H."/>
            <person name="Yoshiki S."/>
            <person name="Yoshihara R."/>
            <person name="Yukawa K."/>
            <person name="Zhong H."/>
            <person name="Yano M."/>
            <person name="Yuan Q."/>
            <person name="Ouyang S."/>
            <person name="Liu J."/>
            <person name="Jones K.M."/>
            <person name="Gansberger K."/>
            <person name="Moffat K."/>
            <person name="Hill J."/>
            <person name="Bera J."/>
            <person name="Fadrosh D."/>
            <person name="Jin S."/>
            <person name="Johri S."/>
            <person name="Kim M."/>
            <person name="Overton L."/>
            <person name="Reardon M."/>
            <person name="Tsitrin T."/>
            <person name="Vuong H."/>
            <person name="Weaver B."/>
            <person name="Ciecko A."/>
            <person name="Tallon L."/>
            <person name="Jackson J."/>
            <person name="Pai G."/>
            <person name="Aken S.V."/>
            <person name="Utterback T."/>
            <person name="Reidmuller S."/>
            <person name="Feldblyum T."/>
            <person name="Hsiao J."/>
            <person name="Zismann V."/>
            <person name="Iobst S."/>
            <person name="de Vazeille A.R."/>
            <person name="Buell C.R."/>
            <person name="Ying K."/>
            <person name="Li Y."/>
            <person name="Lu T."/>
            <person name="Huang Y."/>
            <person name="Zhao Q."/>
            <person name="Feng Q."/>
            <person name="Zhang L."/>
            <person name="Zhu J."/>
            <person name="Weng Q."/>
            <person name="Mu J."/>
            <person name="Lu Y."/>
            <person name="Fan D."/>
            <person name="Liu Y."/>
            <person name="Guan J."/>
            <person name="Zhang Y."/>
            <person name="Yu S."/>
            <person name="Liu X."/>
            <person name="Zhang Y."/>
            <person name="Hong G."/>
            <person name="Han B."/>
            <person name="Choisne N."/>
            <person name="Demange N."/>
            <person name="Orjeda G."/>
            <person name="Samain S."/>
            <person name="Cattolico L."/>
            <person name="Pelletier E."/>
            <person name="Couloux A."/>
            <person name="Segurens B."/>
            <person name="Wincker P."/>
            <person name="D'Hont A."/>
            <person name="Scarpelli C."/>
            <person name="Weissenbach J."/>
            <person name="Salanoubat M."/>
            <person name="Quetier F."/>
            <person name="Yu Y."/>
            <person name="Kim H.R."/>
            <person name="Rambo T."/>
            <person name="Currie J."/>
            <person name="Collura K."/>
            <person name="Luo M."/>
            <person name="Yang T."/>
            <person name="Ammiraju J.S.S."/>
            <person name="Engler F."/>
            <person name="Soderlund C."/>
            <person name="Wing R.A."/>
            <person name="Palmer L.E."/>
            <person name="de la Bastide M."/>
            <person name="Spiegel L."/>
            <person name="Nascimento L."/>
            <person name="Zutavern T."/>
            <person name="O'Shaughnessy A."/>
            <person name="Dike S."/>
            <person name="Dedhia N."/>
            <person name="Preston R."/>
            <person name="Balija V."/>
            <person name="McCombie W.R."/>
            <person name="Chow T."/>
            <person name="Chen H."/>
            <person name="Chung M."/>
            <person name="Chen C."/>
            <person name="Shaw J."/>
            <person name="Wu H."/>
            <person name="Hsiao K."/>
            <person name="Chao Y."/>
            <person name="Chu M."/>
            <person name="Cheng C."/>
            <person name="Hour A."/>
            <person name="Lee P."/>
            <person name="Lin S."/>
            <person name="Lin Y."/>
            <person name="Liou J."/>
            <person name="Liu S."/>
            <person name="Hsing Y."/>
            <person name="Raghuvanshi S."/>
            <person name="Mohanty A."/>
            <person name="Bharti A.K."/>
            <person name="Gaur A."/>
            <person name="Gupta V."/>
            <person name="Kumar D."/>
            <person name="Ravi V."/>
            <person name="Vij S."/>
            <person name="Kapur A."/>
            <person name="Khurana P."/>
            <person name="Khurana P."/>
            <person name="Khurana J.P."/>
            <person name="Tyagi A.K."/>
            <person name="Gaikwad K."/>
            <person name="Singh A."/>
            <person name="Dalal V."/>
            <person name="Srivastava S."/>
            <person name="Dixit A."/>
            <person name="Pal A.K."/>
            <person name="Ghazi I.A."/>
            <person name="Yadav M."/>
            <person name="Pandit A."/>
            <person name="Bhargava A."/>
            <person name="Sureshbabu K."/>
            <person name="Batra K."/>
            <person name="Sharma T.R."/>
            <person name="Mohapatra T."/>
            <person name="Singh N.K."/>
            <person name="Messing J."/>
            <person name="Nelson A.B."/>
            <person name="Fuks G."/>
            <person name="Kavchok S."/>
            <person name="Keizer G."/>
            <person name="Linton E."/>
            <person name="Llaca V."/>
            <person name="Song R."/>
            <person name="Tanyolac B."/>
            <person name="Young S."/>
            <person name="Ho-Il K."/>
            <person name="Hahn J.H."/>
            <person name="Sangsakoo G."/>
            <person name="Vanavichit A."/>
            <person name="de Mattos Luiz.A.T."/>
            <person name="Zimmer P.D."/>
            <person name="Malone G."/>
            <person name="Dellagostin O."/>
            <person name="de Oliveira A.C."/>
            <person name="Bevan M."/>
            <person name="Bancroft I."/>
            <person name="Minx P."/>
            <person name="Cordum H."/>
            <person name="Wilson R."/>
            <person name="Cheng Z."/>
            <person name="Jin W."/>
            <person name="Jiang J."/>
            <person name="Leong S.A."/>
            <person name="Iwama H."/>
            <person name="Gojobori T."/>
            <person name="Itoh T."/>
            <person name="Niimura Y."/>
            <person name="Fujii Y."/>
            <person name="Habara T."/>
            <person name="Sakai H."/>
            <person name="Sato Y."/>
            <person name="Wilson G."/>
            <person name="Kumar K."/>
            <person name="McCouch S."/>
            <person name="Juretic N."/>
            <person name="Hoen D."/>
            <person name="Wright S."/>
            <person name="Bruskiewich R."/>
            <person name="Bureau T."/>
            <person name="Miyao A."/>
            <person name="Hirochika H."/>
            <person name="Nishikawa T."/>
            <person name="Kadowaki K."/>
            <person name="Sugiura M."/>
            <person name="Burr B."/>
            <person name="Sasaki T."/>
        </authorList>
    </citation>
    <scope>NUCLEOTIDE SEQUENCE [LARGE SCALE GENOMIC DNA]</scope>
    <source>
        <strain evidence="2">cv. Nipponbare</strain>
    </source>
</reference>
<dbReference type="FunCoup" id="A0A0P0XNL3">
    <property type="interactions" value="2"/>
</dbReference>
<protein>
    <submittedName>
        <fullName evidence="1">Os09g0491780 protein</fullName>
    </submittedName>
</protein>
<dbReference type="EMBL" id="AP014965">
    <property type="protein sequence ID" value="BAT08749.1"/>
    <property type="molecule type" value="Genomic_DNA"/>
</dbReference>
<proteinExistence type="predicted"/>